<dbReference type="InterPro" id="IPR024623">
    <property type="entry name" value="YtxH"/>
</dbReference>
<organism evidence="2">
    <name type="scientific">Solibacter usitatus (strain Ellin6076)</name>
    <dbReference type="NCBI Taxonomy" id="234267"/>
    <lineage>
        <taxon>Bacteria</taxon>
        <taxon>Pseudomonadati</taxon>
        <taxon>Acidobacteriota</taxon>
        <taxon>Terriglobia</taxon>
        <taxon>Bryobacterales</taxon>
        <taxon>Solibacteraceae</taxon>
        <taxon>Candidatus Solibacter</taxon>
    </lineage>
</organism>
<dbReference type="AlphaFoldDB" id="Q029Z2"/>
<dbReference type="eggNOG" id="COG4980">
    <property type="taxonomic scope" value="Bacteria"/>
</dbReference>
<keyword evidence="1" id="KW-0812">Transmembrane</keyword>
<evidence type="ECO:0000256" key="1">
    <source>
        <dbReference type="SAM" id="Phobius"/>
    </source>
</evidence>
<name>Q029Z2_SOLUE</name>
<evidence type="ECO:0000313" key="2">
    <source>
        <dbReference type="EMBL" id="ABJ82134.1"/>
    </source>
</evidence>
<dbReference type="OrthoDB" id="121022at2"/>
<dbReference type="EMBL" id="CP000473">
    <property type="protein sequence ID" value="ABJ82134.1"/>
    <property type="molecule type" value="Genomic_DNA"/>
</dbReference>
<keyword evidence="1" id="KW-1133">Transmembrane helix</keyword>
<reference evidence="2" key="1">
    <citation type="submission" date="2006-10" db="EMBL/GenBank/DDBJ databases">
        <title>Complete sequence of Solibacter usitatus Ellin6076.</title>
        <authorList>
            <consortium name="US DOE Joint Genome Institute"/>
            <person name="Copeland A."/>
            <person name="Lucas S."/>
            <person name="Lapidus A."/>
            <person name="Barry K."/>
            <person name="Detter J.C."/>
            <person name="Glavina del Rio T."/>
            <person name="Hammon N."/>
            <person name="Israni S."/>
            <person name="Dalin E."/>
            <person name="Tice H."/>
            <person name="Pitluck S."/>
            <person name="Thompson L.S."/>
            <person name="Brettin T."/>
            <person name="Bruce D."/>
            <person name="Han C."/>
            <person name="Tapia R."/>
            <person name="Gilna P."/>
            <person name="Schmutz J."/>
            <person name="Larimer F."/>
            <person name="Land M."/>
            <person name="Hauser L."/>
            <person name="Kyrpides N."/>
            <person name="Mikhailova N."/>
            <person name="Janssen P.H."/>
            <person name="Kuske C.R."/>
            <person name="Richardson P."/>
        </authorList>
    </citation>
    <scope>NUCLEOTIDE SEQUENCE</scope>
    <source>
        <strain evidence="2">Ellin6076</strain>
    </source>
</reference>
<proteinExistence type="predicted"/>
<dbReference type="PANTHER" id="PTHR35792">
    <property type="entry name" value="GENERAL STRESS PROTEIN"/>
    <property type="match status" value="1"/>
</dbReference>
<protein>
    <recommendedName>
        <fullName evidence="3">YtxH domain-containing protein</fullName>
    </recommendedName>
</protein>
<sequence>MPDRRDETDETQSQGTSNLAWFLTGAMIGATAAILYAPKSGKETRQYIADKTQESREAVETASGDIVEAGREMFDRGRKLVEDAADLFDRGRKLVKG</sequence>
<dbReference type="InParanoid" id="Q029Z2"/>
<keyword evidence="1" id="KW-0472">Membrane</keyword>
<dbReference type="Pfam" id="PF12732">
    <property type="entry name" value="YtxH"/>
    <property type="match status" value="1"/>
</dbReference>
<dbReference type="HOGENOM" id="CLU_2345177_0_0_0"/>
<dbReference type="PANTHER" id="PTHR35792:SF1">
    <property type="entry name" value="SLL0268 PROTEIN"/>
    <property type="match status" value="1"/>
</dbReference>
<gene>
    <name evidence="2" type="ordered locus">Acid_1140</name>
</gene>
<dbReference type="STRING" id="234267.Acid_1140"/>
<feature type="transmembrane region" description="Helical" evidence="1">
    <location>
        <begin position="20"/>
        <end position="37"/>
    </location>
</feature>
<dbReference type="InterPro" id="IPR052928">
    <property type="entry name" value="Desiccation-related_membrane"/>
</dbReference>
<accession>Q029Z2</accession>
<dbReference type="KEGG" id="sus:Acid_1140"/>
<evidence type="ECO:0008006" key="3">
    <source>
        <dbReference type="Google" id="ProtNLM"/>
    </source>
</evidence>